<evidence type="ECO:0000313" key="1">
    <source>
        <dbReference type="EMBL" id="MBB4034141.1"/>
    </source>
</evidence>
<organism evidence="1 2">
    <name type="scientific">Dysgonomonas hofstadii</name>
    <dbReference type="NCBI Taxonomy" id="637886"/>
    <lineage>
        <taxon>Bacteria</taxon>
        <taxon>Pseudomonadati</taxon>
        <taxon>Bacteroidota</taxon>
        <taxon>Bacteroidia</taxon>
        <taxon>Bacteroidales</taxon>
        <taxon>Dysgonomonadaceae</taxon>
        <taxon>Dysgonomonas</taxon>
    </lineage>
</organism>
<protein>
    <submittedName>
        <fullName evidence="1">Uncharacterized protein</fullName>
    </submittedName>
</protein>
<name>A0A840CG02_9BACT</name>
<dbReference type="EMBL" id="JACIEP010000001">
    <property type="protein sequence ID" value="MBB4034141.1"/>
    <property type="molecule type" value="Genomic_DNA"/>
</dbReference>
<keyword evidence="2" id="KW-1185">Reference proteome</keyword>
<sequence length="45" mass="5078">MIQLKIFTIFLTEIVPNAQPNVKNRLNIKLESFAIIGNTSSFISL</sequence>
<reference evidence="1 2" key="1">
    <citation type="submission" date="2020-08" db="EMBL/GenBank/DDBJ databases">
        <title>Genomic Encyclopedia of Type Strains, Phase IV (KMG-IV): sequencing the most valuable type-strain genomes for metagenomic binning, comparative biology and taxonomic classification.</title>
        <authorList>
            <person name="Goeker M."/>
        </authorList>
    </citation>
    <scope>NUCLEOTIDE SEQUENCE [LARGE SCALE GENOMIC DNA]</scope>
    <source>
        <strain evidence="1 2">DSM 104969</strain>
    </source>
</reference>
<comment type="caution">
    <text evidence="1">The sequence shown here is derived from an EMBL/GenBank/DDBJ whole genome shotgun (WGS) entry which is preliminary data.</text>
</comment>
<dbReference type="AlphaFoldDB" id="A0A840CG02"/>
<dbReference type="Proteomes" id="UP000555103">
    <property type="component" value="Unassembled WGS sequence"/>
</dbReference>
<proteinExistence type="predicted"/>
<gene>
    <name evidence="1" type="ORF">GGR21_000026</name>
</gene>
<evidence type="ECO:0000313" key="2">
    <source>
        <dbReference type="Proteomes" id="UP000555103"/>
    </source>
</evidence>
<accession>A0A840CG02</accession>